<evidence type="ECO:0000259" key="1">
    <source>
        <dbReference type="Pfam" id="PF01370"/>
    </source>
</evidence>
<dbReference type="AlphaFoldDB" id="A0A382HX22"/>
<feature type="domain" description="NAD-dependent epimerase/dehydratase" evidence="1">
    <location>
        <begin position="5"/>
        <end position="44"/>
    </location>
</feature>
<dbReference type="InterPro" id="IPR036291">
    <property type="entry name" value="NAD(P)-bd_dom_sf"/>
</dbReference>
<dbReference type="Pfam" id="PF01370">
    <property type="entry name" value="Epimerase"/>
    <property type="match status" value="1"/>
</dbReference>
<gene>
    <name evidence="2" type="ORF">METZ01_LOCUS244027</name>
</gene>
<organism evidence="2">
    <name type="scientific">marine metagenome</name>
    <dbReference type="NCBI Taxonomy" id="408172"/>
    <lineage>
        <taxon>unclassified sequences</taxon>
        <taxon>metagenomes</taxon>
        <taxon>ecological metagenomes</taxon>
    </lineage>
</organism>
<protein>
    <recommendedName>
        <fullName evidence="1">NAD-dependent epimerase/dehydratase domain-containing protein</fullName>
    </recommendedName>
</protein>
<reference evidence="2" key="1">
    <citation type="submission" date="2018-05" db="EMBL/GenBank/DDBJ databases">
        <authorList>
            <person name="Lanie J.A."/>
            <person name="Ng W.-L."/>
            <person name="Kazmierczak K.M."/>
            <person name="Andrzejewski T.M."/>
            <person name="Davidsen T.M."/>
            <person name="Wayne K.J."/>
            <person name="Tettelin H."/>
            <person name="Glass J.I."/>
            <person name="Rusch D."/>
            <person name="Podicherti R."/>
            <person name="Tsui H.-C.T."/>
            <person name="Winkler M.E."/>
        </authorList>
    </citation>
    <scope>NUCLEOTIDE SEQUENCE</scope>
</reference>
<accession>A0A382HX22</accession>
<dbReference type="EMBL" id="UINC01063485">
    <property type="protein sequence ID" value="SVB91173.1"/>
    <property type="molecule type" value="Genomic_DNA"/>
</dbReference>
<sequence length="52" mass="5898">MNKKILVTGAGGFIGHHLVEHLKERGYWVRGVDIKEPKYSSSPSDEFEILDL</sequence>
<dbReference type="Gene3D" id="3.40.50.720">
    <property type="entry name" value="NAD(P)-binding Rossmann-like Domain"/>
    <property type="match status" value="1"/>
</dbReference>
<dbReference type="SUPFAM" id="SSF51735">
    <property type="entry name" value="NAD(P)-binding Rossmann-fold domains"/>
    <property type="match status" value="1"/>
</dbReference>
<name>A0A382HX22_9ZZZZ</name>
<evidence type="ECO:0000313" key="2">
    <source>
        <dbReference type="EMBL" id="SVB91173.1"/>
    </source>
</evidence>
<proteinExistence type="predicted"/>
<dbReference type="InterPro" id="IPR001509">
    <property type="entry name" value="Epimerase_deHydtase"/>
</dbReference>
<feature type="non-terminal residue" evidence="2">
    <location>
        <position position="52"/>
    </location>
</feature>